<dbReference type="EMBL" id="LUEZ02000087">
    <property type="protein sequence ID" value="RDB18848.1"/>
    <property type="molecule type" value="Genomic_DNA"/>
</dbReference>
<sequence length="80" mass="9183">MYCFSTPTSLMSPHDFHPHPKPITYKGSMTTGEVYTLTSLTLQESVYRFSTHIISARSFHHRTSRRLIGAPHTTMPWMAN</sequence>
<dbReference type="InParanoid" id="A0A369JAG1"/>
<accession>A0A369JAG1</accession>
<gene>
    <name evidence="1" type="ORF">Hypma_014587</name>
</gene>
<proteinExistence type="predicted"/>
<keyword evidence="2" id="KW-1185">Reference proteome</keyword>
<evidence type="ECO:0000313" key="2">
    <source>
        <dbReference type="Proteomes" id="UP000076154"/>
    </source>
</evidence>
<evidence type="ECO:0000313" key="1">
    <source>
        <dbReference type="EMBL" id="RDB18848.1"/>
    </source>
</evidence>
<dbReference type="Proteomes" id="UP000076154">
    <property type="component" value="Unassembled WGS sequence"/>
</dbReference>
<organism evidence="1 2">
    <name type="scientific">Hypsizygus marmoreus</name>
    <name type="common">White beech mushroom</name>
    <name type="synonym">Agaricus marmoreus</name>
    <dbReference type="NCBI Taxonomy" id="39966"/>
    <lineage>
        <taxon>Eukaryota</taxon>
        <taxon>Fungi</taxon>
        <taxon>Dikarya</taxon>
        <taxon>Basidiomycota</taxon>
        <taxon>Agaricomycotina</taxon>
        <taxon>Agaricomycetes</taxon>
        <taxon>Agaricomycetidae</taxon>
        <taxon>Agaricales</taxon>
        <taxon>Tricholomatineae</taxon>
        <taxon>Lyophyllaceae</taxon>
        <taxon>Hypsizygus</taxon>
    </lineage>
</organism>
<protein>
    <submittedName>
        <fullName evidence="1">Uncharacterized protein</fullName>
    </submittedName>
</protein>
<dbReference type="AlphaFoldDB" id="A0A369JAG1"/>
<name>A0A369JAG1_HYPMA</name>
<reference evidence="1" key="1">
    <citation type="submission" date="2018-04" db="EMBL/GenBank/DDBJ databases">
        <title>Whole genome sequencing of Hypsizygus marmoreus.</title>
        <authorList>
            <person name="Choi I.-G."/>
            <person name="Min B."/>
            <person name="Kim J.-G."/>
            <person name="Kim S."/>
            <person name="Oh Y.-L."/>
            <person name="Kong W.-S."/>
            <person name="Park H."/>
            <person name="Jeong J."/>
            <person name="Song E.-S."/>
        </authorList>
    </citation>
    <scope>NUCLEOTIDE SEQUENCE [LARGE SCALE GENOMIC DNA]</scope>
    <source>
        <strain evidence="1">51987-8</strain>
    </source>
</reference>
<comment type="caution">
    <text evidence="1">The sequence shown here is derived from an EMBL/GenBank/DDBJ whole genome shotgun (WGS) entry which is preliminary data.</text>
</comment>